<sequence length="271" mass="31788">TTPIYDEWVRNNYELQVWQAYLKMGNENRHWAKEVVQRTKRRDDLINSRFVQKKINYLTTVIAQANATVTDLQIQLGTYWTLTVAQSTAQTNAQTTAELTTQLMLDRMGQTTAQTTDQTVQNPNLTTATNRDRLEKSILRYIQHCTQHVKRIAENRIQLAKAQMEEFKALEDFQQIASPLQWNIHSMLKPKMKLWLTKSKNLQIATKRVEYDLPPKFIGNTQLAFKIDESIISQEEAQNLYDQMRQVTKDYRLCAMTLYVQTCTREYELLT</sequence>
<dbReference type="AlphaFoldDB" id="A0A816HJZ4"/>
<evidence type="ECO:0000313" key="2">
    <source>
        <dbReference type="Proteomes" id="UP000663828"/>
    </source>
</evidence>
<gene>
    <name evidence="1" type="ORF">XAT740_LOCUS62581</name>
</gene>
<comment type="caution">
    <text evidence="1">The sequence shown here is derived from an EMBL/GenBank/DDBJ whole genome shotgun (WGS) entry which is preliminary data.</text>
</comment>
<keyword evidence="2" id="KW-1185">Reference proteome</keyword>
<dbReference type="EMBL" id="CAJNOR010017834">
    <property type="protein sequence ID" value="CAF1687840.1"/>
    <property type="molecule type" value="Genomic_DNA"/>
</dbReference>
<feature type="non-terminal residue" evidence="1">
    <location>
        <position position="1"/>
    </location>
</feature>
<reference evidence="1" key="1">
    <citation type="submission" date="2021-02" db="EMBL/GenBank/DDBJ databases">
        <authorList>
            <person name="Nowell W R."/>
        </authorList>
    </citation>
    <scope>NUCLEOTIDE SEQUENCE</scope>
</reference>
<name>A0A816HJZ4_ADIRI</name>
<accession>A0A816HJZ4</accession>
<proteinExistence type="predicted"/>
<organism evidence="1 2">
    <name type="scientific">Adineta ricciae</name>
    <name type="common">Rotifer</name>
    <dbReference type="NCBI Taxonomy" id="249248"/>
    <lineage>
        <taxon>Eukaryota</taxon>
        <taxon>Metazoa</taxon>
        <taxon>Spiralia</taxon>
        <taxon>Gnathifera</taxon>
        <taxon>Rotifera</taxon>
        <taxon>Eurotatoria</taxon>
        <taxon>Bdelloidea</taxon>
        <taxon>Adinetida</taxon>
        <taxon>Adinetidae</taxon>
        <taxon>Adineta</taxon>
    </lineage>
</organism>
<feature type="non-terminal residue" evidence="1">
    <location>
        <position position="271"/>
    </location>
</feature>
<protein>
    <submittedName>
        <fullName evidence="1">Uncharacterized protein</fullName>
    </submittedName>
</protein>
<dbReference type="Proteomes" id="UP000663828">
    <property type="component" value="Unassembled WGS sequence"/>
</dbReference>
<evidence type="ECO:0000313" key="1">
    <source>
        <dbReference type="EMBL" id="CAF1687840.1"/>
    </source>
</evidence>